<dbReference type="PANTHER" id="PTHR14240:SF5">
    <property type="entry name" value="RPGRIP1 C-TERMINAL DOMAIN-CONTAINING PROTEIN"/>
    <property type="match status" value="1"/>
</dbReference>
<dbReference type="HOGENOM" id="CLU_045059_0_0_1"/>
<reference evidence="3" key="3">
    <citation type="submission" date="2015-02" db="UniProtKB">
        <authorList>
            <consortium name="EnsemblProtists"/>
        </authorList>
    </citation>
    <scope>IDENTIFICATION</scope>
    <source>
        <strain evidence="3">DAOM BR144</strain>
    </source>
</reference>
<sequence>MATDYEEKYLSLRDENTALKKKKNEQEATIKRMYTKLAIIEEALKKKRHAEESDNQEDPETGGKAGIPVKRDVETEKFITALKQENLALRKKTQSLKEKNRALEEKLRMAKLKPHSLRPAALAPTHAAAAAGAPKAKRSSNQDTLKAQHTFQGLTLDKQVENARKLHREAFSSELEQALKGRLVVAEKQLVKLQHENETLRSQGNTRGRSKTDNNDGTGSSDDDLDGKHGERRSTVSGIEVEQLRRELRDRQAQLAIMNARYDNLELNVAAEREIQEKTLDQMETMNRQVHKLRTQLQDATLEKDHLEARAAKASELEKELLLIRDQNRRLEERMTTLCESPFINDAFQRKERIDKLFDLEKLTEQQKFSINHMTDENQKLQVIIKELQNNLKVMKQAKDSLEQEMAKVKQSLNEERNARSAAAVRATNEIAASATPRELIPRPQPVSITIPTETEKRDACSSPLRVEQPLPMASQLSK</sequence>
<reference evidence="4" key="1">
    <citation type="journal article" date="2010" name="Genome Biol.">
        <title>Genome sequence of the necrotrophic plant pathogen Pythium ultimum reveals original pathogenicity mechanisms and effector repertoire.</title>
        <authorList>
            <person name="Levesque C.A."/>
            <person name="Brouwer H."/>
            <person name="Cano L."/>
            <person name="Hamilton J.P."/>
            <person name="Holt C."/>
            <person name="Huitema E."/>
            <person name="Raffaele S."/>
            <person name="Robideau G.P."/>
            <person name="Thines M."/>
            <person name="Win J."/>
            <person name="Zerillo M.M."/>
            <person name="Beakes G.W."/>
            <person name="Boore J.L."/>
            <person name="Busam D."/>
            <person name="Dumas B."/>
            <person name="Ferriera S."/>
            <person name="Fuerstenberg S.I."/>
            <person name="Gachon C.M."/>
            <person name="Gaulin E."/>
            <person name="Govers F."/>
            <person name="Grenville-Briggs L."/>
            <person name="Horner N."/>
            <person name="Hostetler J."/>
            <person name="Jiang R.H."/>
            <person name="Johnson J."/>
            <person name="Krajaejun T."/>
            <person name="Lin H."/>
            <person name="Meijer H.J."/>
            <person name="Moore B."/>
            <person name="Morris P."/>
            <person name="Phuntmart V."/>
            <person name="Puiu D."/>
            <person name="Shetty J."/>
            <person name="Stajich J.E."/>
            <person name="Tripathy S."/>
            <person name="Wawra S."/>
            <person name="van West P."/>
            <person name="Whitty B.R."/>
            <person name="Coutinho P.M."/>
            <person name="Henrissat B."/>
            <person name="Martin F."/>
            <person name="Thomas P.D."/>
            <person name="Tyler B.M."/>
            <person name="De Vries R.P."/>
            <person name="Kamoun S."/>
            <person name="Yandell M."/>
            <person name="Tisserat N."/>
            <person name="Buell C.R."/>
        </authorList>
    </citation>
    <scope>NUCLEOTIDE SEQUENCE</scope>
    <source>
        <strain evidence="4">DAOM:BR144</strain>
    </source>
</reference>
<feature type="coiled-coil region" evidence="1">
    <location>
        <begin position="79"/>
        <end position="113"/>
    </location>
</feature>
<keyword evidence="1" id="KW-0175">Coiled coil</keyword>
<dbReference type="Proteomes" id="UP000019132">
    <property type="component" value="Unassembled WGS sequence"/>
</dbReference>
<feature type="region of interest" description="Disordered" evidence="2">
    <location>
        <begin position="46"/>
        <end position="69"/>
    </location>
</feature>
<dbReference type="eggNOG" id="ENOG502QSQG">
    <property type="taxonomic scope" value="Eukaryota"/>
</dbReference>
<keyword evidence="4" id="KW-1185">Reference proteome</keyword>
<organism evidence="3 4">
    <name type="scientific">Globisporangium ultimum (strain ATCC 200006 / CBS 805.95 / DAOM BR144)</name>
    <name type="common">Pythium ultimum</name>
    <dbReference type="NCBI Taxonomy" id="431595"/>
    <lineage>
        <taxon>Eukaryota</taxon>
        <taxon>Sar</taxon>
        <taxon>Stramenopiles</taxon>
        <taxon>Oomycota</taxon>
        <taxon>Peronosporomycetes</taxon>
        <taxon>Pythiales</taxon>
        <taxon>Pythiaceae</taxon>
        <taxon>Globisporangium</taxon>
    </lineage>
</organism>
<name>K3WS02_GLOUD</name>
<proteinExistence type="predicted"/>
<feature type="region of interest" description="Disordered" evidence="2">
    <location>
        <begin position="195"/>
        <end position="238"/>
    </location>
</feature>
<evidence type="ECO:0000313" key="3">
    <source>
        <dbReference type="EnsemblProtists" id="PYU1_T007746"/>
    </source>
</evidence>
<dbReference type="EnsemblProtists" id="PYU1_T007746">
    <property type="protein sequence ID" value="PYU1_T007746"/>
    <property type="gene ID" value="PYU1_G007730"/>
</dbReference>
<evidence type="ECO:0000256" key="1">
    <source>
        <dbReference type="SAM" id="Coils"/>
    </source>
</evidence>
<accession>K3WS02</accession>
<dbReference type="InterPro" id="IPR031139">
    <property type="entry name" value="RPGRIP1_fam"/>
</dbReference>
<feature type="region of interest" description="Disordered" evidence="2">
    <location>
        <begin position="434"/>
        <end position="479"/>
    </location>
</feature>
<evidence type="ECO:0000313" key="4">
    <source>
        <dbReference type="Proteomes" id="UP000019132"/>
    </source>
</evidence>
<dbReference type="AlphaFoldDB" id="K3WS02"/>
<dbReference type="InParanoid" id="K3WS02"/>
<feature type="coiled-coil region" evidence="1">
    <location>
        <begin position="371"/>
        <end position="419"/>
    </location>
</feature>
<evidence type="ECO:0000256" key="2">
    <source>
        <dbReference type="SAM" id="MobiDB-lite"/>
    </source>
</evidence>
<dbReference type="STRING" id="431595.K3WS02"/>
<reference evidence="4" key="2">
    <citation type="submission" date="2010-04" db="EMBL/GenBank/DDBJ databases">
        <authorList>
            <person name="Buell R."/>
            <person name="Hamilton J."/>
            <person name="Hostetler J."/>
        </authorList>
    </citation>
    <scope>NUCLEOTIDE SEQUENCE [LARGE SCALE GENOMIC DNA]</scope>
    <source>
        <strain evidence="4">DAOM:BR144</strain>
    </source>
</reference>
<protein>
    <submittedName>
        <fullName evidence="3">Uncharacterized protein</fullName>
    </submittedName>
</protein>
<feature type="coiled-coil region" evidence="1">
    <location>
        <begin position="241"/>
        <end position="334"/>
    </location>
</feature>
<dbReference type="EMBL" id="GL376585">
    <property type="status" value="NOT_ANNOTATED_CDS"/>
    <property type="molecule type" value="Genomic_DNA"/>
</dbReference>
<feature type="region of interest" description="Disordered" evidence="2">
    <location>
        <begin position="123"/>
        <end position="145"/>
    </location>
</feature>
<dbReference type="VEuPathDB" id="FungiDB:PYU1_G007730"/>
<feature type="coiled-coil region" evidence="1">
    <location>
        <begin position="2"/>
        <end position="29"/>
    </location>
</feature>
<dbReference type="PANTHER" id="PTHR14240">
    <property type="entry name" value="RETINITIS PIGMENTOSA GTPASE REGULATOR-INTERACTING PROTEIN"/>
    <property type="match status" value="1"/>
</dbReference>
<dbReference type="OMA" id="KFSINHM"/>
<feature type="compositionally biased region" description="Low complexity" evidence="2">
    <location>
        <begin position="123"/>
        <end position="134"/>
    </location>
</feature>